<dbReference type="Pfam" id="PF01915">
    <property type="entry name" value="Glyco_hydro_3_C"/>
    <property type="match status" value="1"/>
</dbReference>
<dbReference type="SUPFAM" id="SSF51445">
    <property type="entry name" value="(Trans)glycosidases"/>
    <property type="match status" value="1"/>
</dbReference>
<keyword evidence="2 5" id="KW-0378">Hydrolase</keyword>
<dbReference type="Gene3D" id="3.20.20.300">
    <property type="entry name" value="Glycoside hydrolase, family 3, N-terminal domain"/>
    <property type="match status" value="1"/>
</dbReference>
<dbReference type="Gene3D" id="3.40.50.1700">
    <property type="entry name" value="Glycoside hydrolase family 3 C-terminal domain"/>
    <property type="match status" value="1"/>
</dbReference>
<evidence type="ECO:0000259" key="4">
    <source>
        <dbReference type="SMART" id="SM01217"/>
    </source>
</evidence>
<dbReference type="Proteomes" id="UP000249393">
    <property type="component" value="Unassembled WGS sequence"/>
</dbReference>
<comment type="caution">
    <text evidence="5">The sequence shown here is derived from an EMBL/GenBank/DDBJ whole genome shotgun (WGS) entry which is preliminary data.</text>
</comment>
<dbReference type="GO" id="GO:0005975">
    <property type="term" value="P:carbohydrate metabolic process"/>
    <property type="evidence" value="ECO:0007669"/>
    <property type="project" value="InterPro"/>
</dbReference>
<reference evidence="5 6" key="1">
    <citation type="submission" date="2017-08" db="EMBL/GenBank/DDBJ databases">
        <title>Infants hospitalized years apart are colonized by the same room-sourced microbial strains.</title>
        <authorList>
            <person name="Brooks B."/>
            <person name="Olm M.R."/>
            <person name="Firek B.A."/>
            <person name="Baker R."/>
            <person name="Thomas B.C."/>
            <person name="Morowitz M.J."/>
            <person name="Banfield J.F."/>
        </authorList>
    </citation>
    <scope>NUCLEOTIDE SEQUENCE [LARGE SCALE GENOMIC DNA]</scope>
    <source>
        <strain evidence="5">S2_003_000_R2_4</strain>
    </source>
</reference>
<dbReference type="Gene3D" id="2.60.40.10">
    <property type="entry name" value="Immunoglobulins"/>
    <property type="match status" value="1"/>
</dbReference>
<dbReference type="InterPro" id="IPR013783">
    <property type="entry name" value="Ig-like_fold"/>
</dbReference>
<dbReference type="InterPro" id="IPR050288">
    <property type="entry name" value="Cellulose_deg_GH3"/>
</dbReference>
<dbReference type="RefSeq" id="WP_304274730.1">
    <property type="nucleotide sequence ID" value="NZ_QFQZ01000009.1"/>
</dbReference>
<organism evidence="5 6">
    <name type="scientific">Caulobacter segnis</name>
    <dbReference type="NCBI Taxonomy" id="88688"/>
    <lineage>
        <taxon>Bacteria</taxon>
        <taxon>Pseudomonadati</taxon>
        <taxon>Pseudomonadota</taxon>
        <taxon>Alphaproteobacteria</taxon>
        <taxon>Caulobacterales</taxon>
        <taxon>Caulobacteraceae</taxon>
        <taxon>Caulobacter</taxon>
    </lineage>
</organism>
<dbReference type="EMBL" id="QFQZ01000009">
    <property type="protein sequence ID" value="PZR36074.1"/>
    <property type="molecule type" value="Genomic_DNA"/>
</dbReference>
<dbReference type="Pfam" id="PF00933">
    <property type="entry name" value="Glyco_hydro_3"/>
    <property type="match status" value="1"/>
</dbReference>
<sequence>MIAKSSMAVLVALALTSAASAQTPSAKSWMNPKLSPDERAALLDKELTLDERIGLLHGPMAIAWGKVKLPEGALGSAGFIPGLARLGIPALQETDASLGVANPGDVRPGDGATALPSGLAIASTFDPKLAFEGGAMIGGEARDKGFNVLLAGGANLARDPRNGRNFEYLGEDPLLAGVMAGEAIRGIQSRKVISTLKHFSLNGQETGRTMANSVIEEGAHRESDLLAFQIAAEKGQPGSVMCAYNLVNGDYSCGNPHLLNDVLKRDWRYKGWVMSDWGAVHGTDYILKGLDQQSGEQLDGTTWFGAPLKAAVERGEVPAARVSDATRRILRSMFAVGLFDDPPVKREIDYAANARIAGKVARDGIVLLKNEGGLLPLVKNAKTIAVIGGYADQGVLSGGGSSQVVPPGHKGAKIALGGEGMMAAWRSMQFHSAGPIGSTPLAAIRKLGGTGKVTFDDGRYLASAAAAAKAADVVVVFANQWMGEGEDAPDLSLPNGQDALIAAVAAANPKTVVVLQTGGPVAMPWLNAVGAVLEAWYAGADGGEAIADVLFGEVDAAGRLPVTFPASIDQYPRAATPGRSLGPKERFDVVYSEGSDVGYRRFAATGDKPLFPFGHGLSYTRFAYANLKVVGGETLTVSFDVTNTGARAGKDTPQVYLTDRAGKAGQRLIGFERVALAPGETRRVTMTTDARLLASFDPVAKAWKVASGDYAVAVGASSADLSLKGVAKVRALSLKP</sequence>
<dbReference type="PANTHER" id="PTHR42715">
    <property type="entry name" value="BETA-GLUCOSIDASE"/>
    <property type="match status" value="1"/>
</dbReference>
<protein>
    <submittedName>
        <fullName evidence="5">Glycosyl hydrolase</fullName>
    </submittedName>
</protein>
<accession>A0A2W5X5K0</accession>
<dbReference type="InterPro" id="IPR001764">
    <property type="entry name" value="Glyco_hydro_3_N"/>
</dbReference>
<dbReference type="InterPro" id="IPR036962">
    <property type="entry name" value="Glyco_hydro_3_N_sf"/>
</dbReference>
<evidence type="ECO:0000256" key="1">
    <source>
        <dbReference type="ARBA" id="ARBA00005336"/>
    </source>
</evidence>
<feature type="domain" description="Fibronectin type III-like" evidence="4">
    <location>
        <begin position="651"/>
        <end position="718"/>
    </location>
</feature>
<name>A0A2W5X5K0_9CAUL</name>
<evidence type="ECO:0000313" key="6">
    <source>
        <dbReference type="Proteomes" id="UP000249393"/>
    </source>
</evidence>
<dbReference type="PANTHER" id="PTHR42715:SF10">
    <property type="entry name" value="BETA-GLUCOSIDASE"/>
    <property type="match status" value="1"/>
</dbReference>
<gene>
    <name evidence="5" type="ORF">DI526_04715</name>
</gene>
<dbReference type="Pfam" id="PF14310">
    <property type="entry name" value="Fn3-like"/>
    <property type="match status" value="1"/>
</dbReference>
<dbReference type="SUPFAM" id="SSF52279">
    <property type="entry name" value="Beta-D-glucan exohydrolase, C-terminal domain"/>
    <property type="match status" value="1"/>
</dbReference>
<comment type="similarity">
    <text evidence="1">Belongs to the glycosyl hydrolase 3 family.</text>
</comment>
<evidence type="ECO:0000256" key="2">
    <source>
        <dbReference type="ARBA" id="ARBA00022801"/>
    </source>
</evidence>
<proteinExistence type="inferred from homology"/>
<feature type="signal peptide" evidence="3">
    <location>
        <begin position="1"/>
        <end position="21"/>
    </location>
</feature>
<dbReference type="InterPro" id="IPR017853">
    <property type="entry name" value="GH"/>
</dbReference>
<dbReference type="InterPro" id="IPR002772">
    <property type="entry name" value="Glyco_hydro_3_C"/>
</dbReference>
<dbReference type="InterPro" id="IPR026891">
    <property type="entry name" value="Fn3-like"/>
</dbReference>
<dbReference type="GO" id="GO:0004553">
    <property type="term" value="F:hydrolase activity, hydrolyzing O-glycosyl compounds"/>
    <property type="evidence" value="ECO:0007669"/>
    <property type="project" value="InterPro"/>
</dbReference>
<dbReference type="SMART" id="SM01217">
    <property type="entry name" value="Fn3_like"/>
    <property type="match status" value="1"/>
</dbReference>
<keyword evidence="3" id="KW-0732">Signal</keyword>
<evidence type="ECO:0000256" key="3">
    <source>
        <dbReference type="SAM" id="SignalP"/>
    </source>
</evidence>
<dbReference type="PRINTS" id="PR00133">
    <property type="entry name" value="GLHYDRLASE3"/>
</dbReference>
<dbReference type="AlphaFoldDB" id="A0A2W5X5K0"/>
<evidence type="ECO:0000313" key="5">
    <source>
        <dbReference type="EMBL" id="PZR36074.1"/>
    </source>
</evidence>
<dbReference type="InterPro" id="IPR036881">
    <property type="entry name" value="Glyco_hydro_3_C_sf"/>
</dbReference>
<feature type="chain" id="PRO_5015897873" evidence="3">
    <location>
        <begin position="22"/>
        <end position="736"/>
    </location>
</feature>